<feature type="region of interest" description="Disordered" evidence="2">
    <location>
        <begin position="156"/>
        <end position="175"/>
    </location>
</feature>
<gene>
    <name evidence="3" type="ORF">CLEP1334_LOCUS23091</name>
</gene>
<accession>A0A7S0JDN7</accession>
<dbReference type="PROSITE" id="PS50194">
    <property type="entry name" value="FILAMIN_REPEAT"/>
    <property type="match status" value="1"/>
</dbReference>
<dbReference type="InterPro" id="IPR014756">
    <property type="entry name" value="Ig_E-set"/>
</dbReference>
<organism evidence="3">
    <name type="scientific">Calcidiscus leptoporus</name>
    <dbReference type="NCBI Taxonomy" id="127549"/>
    <lineage>
        <taxon>Eukaryota</taxon>
        <taxon>Haptista</taxon>
        <taxon>Haptophyta</taxon>
        <taxon>Prymnesiophyceae</taxon>
        <taxon>Coccolithales</taxon>
        <taxon>Calcidiscaceae</taxon>
        <taxon>Calcidiscus</taxon>
    </lineage>
</organism>
<dbReference type="AlphaFoldDB" id="A0A7S0JDN7"/>
<feature type="repeat" description="Filamin" evidence="1">
    <location>
        <begin position="60"/>
        <end position="87"/>
    </location>
</feature>
<dbReference type="InterPro" id="IPR017868">
    <property type="entry name" value="Filamin/ABP280_repeat-like"/>
</dbReference>
<proteinExistence type="predicted"/>
<evidence type="ECO:0000256" key="2">
    <source>
        <dbReference type="SAM" id="MobiDB-lite"/>
    </source>
</evidence>
<evidence type="ECO:0000256" key="1">
    <source>
        <dbReference type="PROSITE-ProRule" id="PRU00087"/>
    </source>
</evidence>
<name>A0A7S0JDN7_9EUKA</name>
<reference evidence="3" key="1">
    <citation type="submission" date="2021-01" db="EMBL/GenBank/DDBJ databases">
        <authorList>
            <person name="Corre E."/>
            <person name="Pelletier E."/>
            <person name="Niang G."/>
            <person name="Scheremetjew M."/>
            <person name="Finn R."/>
            <person name="Kale V."/>
            <person name="Holt S."/>
            <person name="Cochrane G."/>
            <person name="Meng A."/>
            <person name="Brown T."/>
            <person name="Cohen L."/>
        </authorList>
    </citation>
    <scope>NUCLEOTIDE SEQUENCE</scope>
    <source>
        <strain evidence="3">RCC1130</strain>
    </source>
</reference>
<evidence type="ECO:0000313" key="3">
    <source>
        <dbReference type="EMBL" id="CAD8547801.1"/>
    </source>
</evidence>
<dbReference type="InterPro" id="IPR013783">
    <property type="entry name" value="Ig-like_fold"/>
</dbReference>
<protein>
    <submittedName>
        <fullName evidence="3">Uncharacterized protein</fullName>
    </submittedName>
</protein>
<sequence length="209" mass="21696">MRVLLRDAYGNECAPDTDGLSAVLRGAEDVRARASIEPATGPAASGAHESLTLAITFEATPQVAGRYFAHVTLRGAHVMGSPLRLLVEAGEAEAALCRLVGRAPGEAIAGVPESFVLQLYDGAHNPTCKGLTELGARLLPPSRLVEMLSPTRPLNEAQLEGNGESGNGESEPLAVSAEDGSIPKCELEDLGDGAVRVLITSQRAGKHAV</sequence>
<dbReference type="EMBL" id="HBER01046154">
    <property type="protein sequence ID" value="CAD8547801.1"/>
    <property type="molecule type" value="Transcribed_RNA"/>
</dbReference>
<dbReference type="SUPFAM" id="SSF81296">
    <property type="entry name" value="E set domains"/>
    <property type="match status" value="2"/>
</dbReference>
<dbReference type="Gene3D" id="2.60.40.10">
    <property type="entry name" value="Immunoglobulins"/>
    <property type="match status" value="2"/>
</dbReference>